<evidence type="ECO:0000256" key="14">
    <source>
        <dbReference type="ARBA" id="ARBA00023235"/>
    </source>
</evidence>
<dbReference type="FunFam" id="3.40.50.300:FF:000156">
    <property type="entry name" value="ATP-dependent DNA helicase recQ"/>
    <property type="match status" value="1"/>
</dbReference>
<dbReference type="NCBIfam" id="TIGR00614">
    <property type="entry name" value="recQ_fam"/>
    <property type="match status" value="1"/>
</dbReference>
<dbReference type="Proteomes" id="UP000254266">
    <property type="component" value="Unassembled WGS sequence"/>
</dbReference>
<dbReference type="PANTHER" id="PTHR13710">
    <property type="entry name" value="DNA HELICASE RECQ FAMILY MEMBER"/>
    <property type="match status" value="1"/>
</dbReference>
<dbReference type="Pfam" id="PF00570">
    <property type="entry name" value="HRDC"/>
    <property type="match status" value="1"/>
</dbReference>
<feature type="domain" description="Helicase ATP-binding" evidence="18">
    <location>
        <begin position="26"/>
        <end position="194"/>
    </location>
</feature>
<evidence type="ECO:0000256" key="12">
    <source>
        <dbReference type="ARBA" id="ARBA00023172"/>
    </source>
</evidence>
<dbReference type="SUPFAM" id="SSF47819">
    <property type="entry name" value="HRDC-like"/>
    <property type="match status" value="1"/>
</dbReference>
<dbReference type="Pfam" id="PF09382">
    <property type="entry name" value="RQC"/>
    <property type="match status" value="1"/>
</dbReference>
<dbReference type="InterPro" id="IPR027417">
    <property type="entry name" value="P-loop_NTPase"/>
</dbReference>
<dbReference type="SMART" id="SM00487">
    <property type="entry name" value="DEXDc"/>
    <property type="match status" value="1"/>
</dbReference>
<dbReference type="PROSITE" id="PS50967">
    <property type="entry name" value="HRDC"/>
    <property type="match status" value="1"/>
</dbReference>
<protein>
    <recommendedName>
        <fullName evidence="16">DNA helicase RecQ</fullName>
        <ecNumber evidence="16">5.6.2.4</ecNumber>
    </recommendedName>
</protein>
<keyword evidence="9" id="KW-0862">Zinc</keyword>
<keyword evidence="13" id="KW-0234">DNA repair</keyword>
<dbReference type="CDD" id="cd17920">
    <property type="entry name" value="DEXHc_RecQ"/>
    <property type="match status" value="1"/>
</dbReference>
<dbReference type="GO" id="GO:0006260">
    <property type="term" value="P:DNA replication"/>
    <property type="evidence" value="ECO:0007669"/>
    <property type="project" value="InterPro"/>
</dbReference>
<dbReference type="InterPro" id="IPR002121">
    <property type="entry name" value="HRDC_dom"/>
</dbReference>
<evidence type="ECO:0000256" key="2">
    <source>
        <dbReference type="ARBA" id="ARBA00001947"/>
    </source>
</evidence>
<comment type="cofactor">
    <cofactor evidence="2">
        <name>Zn(2+)</name>
        <dbReference type="ChEBI" id="CHEBI:29105"/>
    </cofactor>
</comment>
<dbReference type="Pfam" id="PF00270">
    <property type="entry name" value="DEAD"/>
    <property type="match status" value="1"/>
</dbReference>
<dbReference type="InterPro" id="IPR032284">
    <property type="entry name" value="RecQ_Zn-bd"/>
</dbReference>
<dbReference type="GO" id="GO:0016787">
    <property type="term" value="F:hydrolase activity"/>
    <property type="evidence" value="ECO:0007669"/>
    <property type="project" value="UniProtKB-KW"/>
</dbReference>
<dbReference type="Pfam" id="PF00271">
    <property type="entry name" value="Helicase_C"/>
    <property type="match status" value="1"/>
</dbReference>
<dbReference type="GO" id="GO:0009432">
    <property type="term" value="P:SOS response"/>
    <property type="evidence" value="ECO:0007669"/>
    <property type="project" value="UniProtKB-UniRule"/>
</dbReference>
<evidence type="ECO:0000259" key="17">
    <source>
        <dbReference type="PROSITE" id="PS50967"/>
    </source>
</evidence>
<gene>
    <name evidence="20" type="primary">recQ</name>
    <name evidence="20" type="ORF">DIZ80_00815</name>
</gene>
<evidence type="ECO:0000256" key="10">
    <source>
        <dbReference type="ARBA" id="ARBA00022840"/>
    </source>
</evidence>
<comment type="caution">
    <text evidence="20">The sequence shown here is derived from an EMBL/GenBank/DDBJ whole genome shotgun (WGS) entry which is preliminary data.</text>
</comment>
<dbReference type="GO" id="GO:0003677">
    <property type="term" value="F:DNA binding"/>
    <property type="evidence" value="ECO:0007669"/>
    <property type="project" value="UniProtKB-KW"/>
</dbReference>
<keyword evidence="14" id="KW-0413">Isomerase</keyword>
<dbReference type="PROSITE" id="PS51192">
    <property type="entry name" value="HELICASE_ATP_BIND_1"/>
    <property type="match status" value="1"/>
</dbReference>
<dbReference type="GO" id="GO:0046872">
    <property type="term" value="F:metal ion binding"/>
    <property type="evidence" value="ECO:0007669"/>
    <property type="project" value="UniProtKB-KW"/>
</dbReference>
<name>A0A370DMA4_9GAMM</name>
<dbReference type="GO" id="GO:0006281">
    <property type="term" value="P:DNA repair"/>
    <property type="evidence" value="ECO:0007669"/>
    <property type="project" value="UniProtKB-KW"/>
</dbReference>
<dbReference type="GO" id="GO:0006310">
    <property type="term" value="P:DNA recombination"/>
    <property type="evidence" value="ECO:0007669"/>
    <property type="project" value="UniProtKB-UniRule"/>
</dbReference>
<dbReference type="PANTHER" id="PTHR13710:SF105">
    <property type="entry name" value="ATP-DEPENDENT DNA HELICASE Q1"/>
    <property type="match status" value="1"/>
</dbReference>
<evidence type="ECO:0000256" key="13">
    <source>
        <dbReference type="ARBA" id="ARBA00023204"/>
    </source>
</evidence>
<dbReference type="InterPro" id="IPR010997">
    <property type="entry name" value="HRDC-like_sf"/>
</dbReference>
<dbReference type="InterPro" id="IPR044876">
    <property type="entry name" value="HRDC_dom_sf"/>
</dbReference>
<keyword evidence="11" id="KW-0238">DNA-binding</keyword>
<dbReference type="InterPro" id="IPR018982">
    <property type="entry name" value="RQC_domain"/>
</dbReference>
<keyword evidence="5" id="KW-0547">Nucleotide-binding</keyword>
<dbReference type="InterPro" id="IPR004589">
    <property type="entry name" value="DNA_helicase_ATP-dep_RecQ"/>
</dbReference>
<evidence type="ECO:0000256" key="8">
    <source>
        <dbReference type="ARBA" id="ARBA00022806"/>
    </source>
</evidence>
<keyword evidence="8 20" id="KW-0347">Helicase</keyword>
<keyword evidence="12" id="KW-0233">DNA recombination</keyword>
<organism evidence="20 21">
    <name type="scientific">endosymbiont of Galathealinum brachiosum</name>
    <dbReference type="NCBI Taxonomy" id="2200906"/>
    <lineage>
        <taxon>Bacteria</taxon>
        <taxon>Pseudomonadati</taxon>
        <taxon>Pseudomonadota</taxon>
        <taxon>Gammaproteobacteria</taxon>
        <taxon>sulfur-oxidizing symbionts</taxon>
    </lineage>
</organism>
<evidence type="ECO:0000256" key="15">
    <source>
        <dbReference type="ARBA" id="ARBA00034617"/>
    </source>
</evidence>
<dbReference type="AlphaFoldDB" id="A0A370DMA4"/>
<evidence type="ECO:0000256" key="9">
    <source>
        <dbReference type="ARBA" id="ARBA00022833"/>
    </source>
</evidence>
<sequence length="703" mass="79057">MSERALQILQSTFGYDEFRFHQKNIIEQVISGKDAVVLMPTGGGKSLCYQIPAMAREGVGIIVSPLIALMQDQVSALQQLGVKAAFVNSSLDHFESQEVETRLLNGEIDLLYVAPERLMTERFLTLLERSPVALFAVDEAHCVSQWGHDFRPEYIKLSVLHERFPAIPRIALTATADDTTRQEIINRLSLHSAECFISGFDRPNICYRVTENQGTARDALYRFILNEHEGEAGIVYCLSRKKVEQTAEFLSDKGFDALPYHAGLSQKVRQKNQQRFLSEDGVIIVATIAFGMGIDKPDVRFVAHLNLPKSIEAYYQETGRAGRDGQPSDAWMMYGLQDVIMLKQMMETSEADEAHKRVERHKLDSMLGFAELTSCRRQSLLKYFGDHLEEPCGNCDTCLTPVETWDATVAAQKALSCVHRTGQRFGVTYLTDVLLGKETERLINNGHNKLSVFGIGDELNAKQWRNLFRQLIARNLLNVDIQGHGSLLLTETCRAVLKGEESLHLRKQMLQSKTKKRHSKVSVSNNELWEQLRATRKRLSEELGVPPFVIFHDATLIDMMDRMPQNHDQFANISGVGATKLENYADEFLAVIRDYEGDASADKTDTVVETLLLFKSGMSAESIATQRSLTQSTVVNHLAKLIQQGDVALSDVVTISQQEIELIQDAIIELGDEAKKLKPVFEHLDGQYDYEVLRCVKASMEPA</sequence>
<evidence type="ECO:0000259" key="19">
    <source>
        <dbReference type="PROSITE" id="PS51194"/>
    </source>
</evidence>
<dbReference type="SUPFAM" id="SSF52540">
    <property type="entry name" value="P-loop containing nucleoside triphosphate hydrolases"/>
    <property type="match status" value="2"/>
</dbReference>
<comment type="similarity">
    <text evidence="3">Belongs to the helicase family. RecQ subfamily.</text>
</comment>
<evidence type="ECO:0000256" key="3">
    <source>
        <dbReference type="ARBA" id="ARBA00005446"/>
    </source>
</evidence>
<dbReference type="InterPro" id="IPR001650">
    <property type="entry name" value="Helicase_C-like"/>
</dbReference>
<evidence type="ECO:0000313" key="21">
    <source>
        <dbReference type="Proteomes" id="UP000254266"/>
    </source>
</evidence>
<dbReference type="FunFam" id="1.10.10.10:FF:000175">
    <property type="entry name" value="ATP-dependent DNA helicase RecQ"/>
    <property type="match status" value="1"/>
</dbReference>
<dbReference type="EMBL" id="QFXC01000002">
    <property type="protein sequence ID" value="RDH86045.1"/>
    <property type="molecule type" value="Genomic_DNA"/>
</dbReference>
<proteinExistence type="inferred from homology"/>
<dbReference type="Gene3D" id="1.10.10.1390">
    <property type="entry name" value="ATP-dependent DNA helicase RecQ"/>
    <property type="match status" value="1"/>
</dbReference>
<dbReference type="EC" id="5.6.2.4" evidence="16"/>
<dbReference type="SMART" id="SM00490">
    <property type="entry name" value="HELICc"/>
    <property type="match status" value="1"/>
</dbReference>
<dbReference type="SMART" id="SM00956">
    <property type="entry name" value="RQC"/>
    <property type="match status" value="1"/>
</dbReference>
<evidence type="ECO:0000256" key="11">
    <source>
        <dbReference type="ARBA" id="ARBA00023125"/>
    </source>
</evidence>
<dbReference type="Gene3D" id="1.10.10.10">
    <property type="entry name" value="Winged helix-like DNA-binding domain superfamily/Winged helix DNA-binding domain"/>
    <property type="match status" value="1"/>
</dbReference>
<comment type="catalytic activity">
    <reaction evidence="15">
        <text>Couples ATP hydrolysis with the unwinding of duplex DNA by translocating in the 3'-5' direction.</text>
        <dbReference type="EC" id="5.6.2.4"/>
    </reaction>
</comment>
<dbReference type="GO" id="GO:0043590">
    <property type="term" value="C:bacterial nucleoid"/>
    <property type="evidence" value="ECO:0007669"/>
    <property type="project" value="TreeGrafter"/>
</dbReference>
<dbReference type="InterPro" id="IPR006293">
    <property type="entry name" value="DNA_helicase_ATP-dep_RecQ_bac"/>
</dbReference>
<evidence type="ECO:0000256" key="16">
    <source>
        <dbReference type="NCBIfam" id="TIGR01389"/>
    </source>
</evidence>
<feature type="domain" description="HRDC" evidence="17">
    <location>
        <begin position="522"/>
        <end position="602"/>
    </location>
</feature>
<dbReference type="SMART" id="SM00341">
    <property type="entry name" value="HRDC"/>
    <property type="match status" value="1"/>
</dbReference>
<dbReference type="FunFam" id="3.40.50.300:FF:000296">
    <property type="entry name" value="ATP-dependent DNA helicase RecQ"/>
    <property type="match status" value="1"/>
</dbReference>
<keyword evidence="6" id="KW-0227">DNA damage</keyword>
<dbReference type="GO" id="GO:0009378">
    <property type="term" value="F:four-way junction helicase activity"/>
    <property type="evidence" value="ECO:0007669"/>
    <property type="project" value="TreeGrafter"/>
</dbReference>
<dbReference type="InterPro" id="IPR014001">
    <property type="entry name" value="Helicase_ATP-bd"/>
</dbReference>
<dbReference type="GO" id="GO:0043138">
    <property type="term" value="F:3'-5' DNA helicase activity"/>
    <property type="evidence" value="ECO:0007669"/>
    <property type="project" value="UniProtKB-EC"/>
</dbReference>
<dbReference type="Gene3D" id="1.10.150.80">
    <property type="entry name" value="HRDC domain"/>
    <property type="match status" value="1"/>
</dbReference>
<dbReference type="Pfam" id="PF16124">
    <property type="entry name" value="RecQ_Zn_bind"/>
    <property type="match status" value="1"/>
</dbReference>
<evidence type="ECO:0000256" key="1">
    <source>
        <dbReference type="ARBA" id="ARBA00001946"/>
    </source>
</evidence>
<dbReference type="GO" id="GO:0005737">
    <property type="term" value="C:cytoplasm"/>
    <property type="evidence" value="ECO:0007669"/>
    <property type="project" value="TreeGrafter"/>
</dbReference>
<evidence type="ECO:0000256" key="6">
    <source>
        <dbReference type="ARBA" id="ARBA00022763"/>
    </source>
</evidence>
<dbReference type="Gene3D" id="3.40.50.300">
    <property type="entry name" value="P-loop containing nucleotide triphosphate hydrolases"/>
    <property type="match status" value="2"/>
</dbReference>
<dbReference type="InterPro" id="IPR029491">
    <property type="entry name" value="Helicase_HTH"/>
</dbReference>
<dbReference type="GO" id="GO:0030894">
    <property type="term" value="C:replisome"/>
    <property type="evidence" value="ECO:0007669"/>
    <property type="project" value="TreeGrafter"/>
</dbReference>
<dbReference type="GO" id="GO:0005524">
    <property type="term" value="F:ATP binding"/>
    <property type="evidence" value="ECO:0007669"/>
    <property type="project" value="UniProtKB-KW"/>
</dbReference>
<feature type="domain" description="Helicase C-terminal" evidence="19">
    <location>
        <begin position="216"/>
        <end position="366"/>
    </location>
</feature>
<evidence type="ECO:0000259" key="18">
    <source>
        <dbReference type="PROSITE" id="PS51192"/>
    </source>
</evidence>
<dbReference type="InterPro" id="IPR011545">
    <property type="entry name" value="DEAD/DEAH_box_helicase_dom"/>
</dbReference>
<evidence type="ECO:0000256" key="4">
    <source>
        <dbReference type="ARBA" id="ARBA00022723"/>
    </source>
</evidence>
<dbReference type="PROSITE" id="PS51194">
    <property type="entry name" value="HELICASE_CTER"/>
    <property type="match status" value="1"/>
</dbReference>
<evidence type="ECO:0000256" key="7">
    <source>
        <dbReference type="ARBA" id="ARBA00022801"/>
    </source>
</evidence>
<keyword evidence="7" id="KW-0378">Hydrolase</keyword>
<keyword evidence="10" id="KW-0067">ATP-binding</keyword>
<comment type="cofactor">
    <cofactor evidence="1">
        <name>Mg(2+)</name>
        <dbReference type="ChEBI" id="CHEBI:18420"/>
    </cofactor>
</comment>
<evidence type="ECO:0000256" key="5">
    <source>
        <dbReference type="ARBA" id="ARBA00022741"/>
    </source>
</evidence>
<keyword evidence="21" id="KW-1185">Reference proteome</keyword>
<dbReference type="InterPro" id="IPR036388">
    <property type="entry name" value="WH-like_DNA-bd_sf"/>
</dbReference>
<dbReference type="NCBIfam" id="TIGR01389">
    <property type="entry name" value="recQ"/>
    <property type="match status" value="1"/>
</dbReference>
<evidence type="ECO:0000313" key="20">
    <source>
        <dbReference type="EMBL" id="RDH86045.1"/>
    </source>
</evidence>
<dbReference type="CDD" id="cd18794">
    <property type="entry name" value="SF2_C_RecQ"/>
    <property type="match status" value="1"/>
</dbReference>
<dbReference type="Pfam" id="PF14493">
    <property type="entry name" value="HTH_40"/>
    <property type="match status" value="1"/>
</dbReference>
<accession>A0A370DMA4</accession>
<keyword evidence="4" id="KW-0479">Metal-binding</keyword>
<reference evidence="20 21" key="1">
    <citation type="journal article" date="2018" name="ISME J.">
        <title>Endosymbiont genomes yield clues of tubeworm success.</title>
        <authorList>
            <person name="Li Y."/>
            <person name="Liles M.R."/>
            <person name="Halanych K.M."/>
        </authorList>
    </citation>
    <scope>NUCLEOTIDE SEQUENCE [LARGE SCALE GENOMIC DNA]</scope>
    <source>
        <strain evidence="20">A1464</strain>
    </source>
</reference>